<keyword evidence="1 5" id="KW-0489">Methyltransferase</keyword>
<evidence type="ECO:0000259" key="4">
    <source>
        <dbReference type="PROSITE" id="PS51165"/>
    </source>
</evidence>
<name>A0A917FZW8_9BACL</name>
<feature type="domain" description="THUMP" evidence="4">
    <location>
        <begin position="45"/>
        <end position="155"/>
    </location>
</feature>
<dbReference type="RefSeq" id="WP_188532436.1">
    <property type="nucleotide sequence ID" value="NZ_BMGR01000012.1"/>
</dbReference>
<keyword evidence="6" id="KW-1185">Reference proteome</keyword>
<gene>
    <name evidence="5" type="ORF">GCM10010916_35810</name>
</gene>
<dbReference type="InterPro" id="IPR054170">
    <property type="entry name" value="RlmL_1st"/>
</dbReference>
<evidence type="ECO:0000313" key="6">
    <source>
        <dbReference type="Proteomes" id="UP000644756"/>
    </source>
</evidence>
<evidence type="ECO:0000256" key="1">
    <source>
        <dbReference type="ARBA" id="ARBA00022603"/>
    </source>
</evidence>
<dbReference type="GO" id="GO:0003723">
    <property type="term" value="F:RNA binding"/>
    <property type="evidence" value="ECO:0007669"/>
    <property type="project" value="UniProtKB-UniRule"/>
</dbReference>
<dbReference type="Gene3D" id="3.40.50.150">
    <property type="entry name" value="Vaccinia Virus protein VP39"/>
    <property type="match status" value="1"/>
</dbReference>
<dbReference type="PROSITE" id="PS00092">
    <property type="entry name" value="N6_MTASE"/>
    <property type="match status" value="1"/>
</dbReference>
<dbReference type="InterPro" id="IPR029063">
    <property type="entry name" value="SAM-dependent_MTases_sf"/>
</dbReference>
<accession>A0A917FZW8</accession>
<evidence type="ECO:0000313" key="5">
    <source>
        <dbReference type="EMBL" id="GGG15698.1"/>
    </source>
</evidence>
<dbReference type="PROSITE" id="PS51165">
    <property type="entry name" value="THUMP"/>
    <property type="match status" value="1"/>
</dbReference>
<dbReference type="InterPro" id="IPR000241">
    <property type="entry name" value="RlmKL-like_Mtase"/>
</dbReference>
<reference evidence="5" key="1">
    <citation type="journal article" date="2014" name="Int. J. Syst. Evol. Microbiol.">
        <title>Complete genome sequence of Corynebacterium casei LMG S-19264T (=DSM 44701T), isolated from a smear-ripened cheese.</title>
        <authorList>
            <consortium name="US DOE Joint Genome Institute (JGI-PGF)"/>
            <person name="Walter F."/>
            <person name="Albersmeier A."/>
            <person name="Kalinowski J."/>
            <person name="Ruckert C."/>
        </authorList>
    </citation>
    <scope>NUCLEOTIDE SEQUENCE</scope>
    <source>
        <strain evidence="5">CGMCC 1.12987</strain>
    </source>
</reference>
<dbReference type="Pfam" id="PF22020">
    <property type="entry name" value="RlmL_1st"/>
    <property type="match status" value="1"/>
</dbReference>
<evidence type="ECO:0000256" key="2">
    <source>
        <dbReference type="ARBA" id="ARBA00022679"/>
    </source>
</evidence>
<dbReference type="Pfam" id="PF02926">
    <property type="entry name" value="THUMP"/>
    <property type="match status" value="1"/>
</dbReference>
<protein>
    <submittedName>
        <fullName evidence="5">RNA methyltransferase</fullName>
    </submittedName>
</protein>
<dbReference type="InterPro" id="IPR004114">
    <property type="entry name" value="THUMP_dom"/>
</dbReference>
<dbReference type="SUPFAM" id="SSF53335">
    <property type="entry name" value="S-adenosyl-L-methionine-dependent methyltransferases"/>
    <property type="match status" value="1"/>
</dbReference>
<dbReference type="InterPro" id="IPR002052">
    <property type="entry name" value="DNA_methylase_N6_adenine_CS"/>
</dbReference>
<dbReference type="PANTHER" id="PTHR47313:SF1">
    <property type="entry name" value="RIBOSOMAL RNA LARGE SUBUNIT METHYLTRANSFERASE K_L"/>
    <property type="match status" value="1"/>
</dbReference>
<dbReference type="SMART" id="SM00981">
    <property type="entry name" value="THUMP"/>
    <property type="match status" value="1"/>
</dbReference>
<proteinExistence type="predicted"/>
<dbReference type="AlphaFoldDB" id="A0A917FZW8"/>
<dbReference type="CDD" id="cd11715">
    <property type="entry name" value="THUMP_AdoMetMT"/>
    <property type="match status" value="1"/>
</dbReference>
<dbReference type="Proteomes" id="UP000644756">
    <property type="component" value="Unassembled WGS sequence"/>
</dbReference>
<dbReference type="PANTHER" id="PTHR47313">
    <property type="entry name" value="RIBOSOMAL RNA LARGE SUBUNIT METHYLTRANSFERASE K/L"/>
    <property type="match status" value="1"/>
</dbReference>
<dbReference type="PROSITE" id="PS01261">
    <property type="entry name" value="UPF0020"/>
    <property type="match status" value="1"/>
</dbReference>
<dbReference type="InterPro" id="IPR053943">
    <property type="entry name" value="RlmKL-like_Mtase_CS"/>
</dbReference>
<keyword evidence="2" id="KW-0808">Transferase</keyword>
<reference evidence="5" key="2">
    <citation type="submission" date="2020-09" db="EMBL/GenBank/DDBJ databases">
        <authorList>
            <person name="Sun Q."/>
            <person name="Zhou Y."/>
        </authorList>
    </citation>
    <scope>NUCLEOTIDE SEQUENCE</scope>
    <source>
        <strain evidence="5">CGMCC 1.12987</strain>
    </source>
</reference>
<dbReference type="EMBL" id="BMGR01000012">
    <property type="protein sequence ID" value="GGG15698.1"/>
    <property type="molecule type" value="Genomic_DNA"/>
</dbReference>
<dbReference type="CDD" id="cd02440">
    <property type="entry name" value="AdoMet_MTases"/>
    <property type="match status" value="1"/>
</dbReference>
<dbReference type="Pfam" id="PF01170">
    <property type="entry name" value="UPF0020"/>
    <property type="match status" value="1"/>
</dbReference>
<dbReference type="Gene3D" id="3.30.2130.30">
    <property type="match status" value="1"/>
</dbReference>
<organism evidence="5 6">
    <name type="scientific">Paenibacillus abyssi</name>
    <dbReference type="NCBI Taxonomy" id="1340531"/>
    <lineage>
        <taxon>Bacteria</taxon>
        <taxon>Bacillati</taxon>
        <taxon>Bacillota</taxon>
        <taxon>Bacilli</taxon>
        <taxon>Bacillales</taxon>
        <taxon>Paenibacillaceae</taxon>
        <taxon>Paenibacillus</taxon>
    </lineage>
</organism>
<keyword evidence="3" id="KW-0694">RNA-binding</keyword>
<comment type="caution">
    <text evidence="5">The sequence shown here is derived from an EMBL/GenBank/DDBJ whole genome shotgun (WGS) entry which is preliminary data.</text>
</comment>
<dbReference type="GO" id="GO:0070043">
    <property type="term" value="F:rRNA (guanine-N7-)-methyltransferase activity"/>
    <property type="evidence" value="ECO:0007669"/>
    <property type="project" value="TreeGrafter"/>
</dbReference>
<dbReference type="GO" id="GO:0008990">
    <property type="term" value="F:rRNA (guanine-N2-)-methyltransferase activity"/>
    <property type="evidence" value="ECO:0007669"/>
    <property type="project" value="TreeGrafter"/>
</dbReference>
<sequence length="386" mass="43274">MDKLQLIATCPMGLEAIVARELKDLGYENTRTENGRVNFEGGLADICRTNLWLRTADRVLVKMGEFPARTFDELFEGTKALNWPDWIPEDGEFPVEGRSHKSQLSSVPACQGIVKKAIVEKMKEKYKHEWFPEDGPRFVAEVSLLNDRALLTLDTTGPSLHKRGYRKLVTEAPLKETMAAAMVLLSRWRPERPLYDPFCGSGTIAIEAAMIGWNIAPGLRRNFTSEQWPIISKDLWDDVQDEAFDAVRDDVPLHIIGSDIDPKAIEVAEAAVKKAGLSKEVTFRTLPVSKVKPEGEFGCIITNPPYGERLGDDSEAEKAVRQLGLTAGMLPSWSFFALSPAKSFEHYFGRPADKKRKLYNGRIECGLYQYLGPLPPLRKNNEAPSH</sequence>
<evidence type="ECO:0000256" key="3">
    <source>
        <dbReference type="PROSITE-ProRule" id="PRU00529"/>
    </source>
</evidence>